<protein>
    <submittedName>
        <fullName evidence="6">Uncharacterized protein</fullName>
    </submittedName>
</protein>
<dbReference type="PANTHER" id="PTHR11785">
    <property type="entry name" value="AMINO ACID TRANSPORTER"/>
    <property type="match status" value="1"/>
</dbReference>
<sequence length="360" mass="40994">MTKSNNQMGRFGAVSYIIGNIVGSVQAETFAEYFLQCFNIKLCFSSKLLKTFLIKFIAYGLCWFLIFVNFFSLRSIASRFQIICSIAKILAILLIIGIGLYNYIFNKNIVQLNFSQPFTNTNFDISLIVNALFSALFSYDGWDILNFGAEEIKNLKQTMCFAMPIGIILVGFLYIFVNLAFLIVIPINEIIKDDSIPIATLFSNYSMGILKPLLPFLICILLIGSLNSTLFVASRYMLAAANKRQLPTFLSCINLKNDSPRIALLFQVILAFIFSFLNNPNKLISYLSFVMWTQHFNTSSIGIYILGFSLILFYLLIWESSPLLKSSKFTKIFNNLNEKLFIFTQIIFNGNQINLEETKN</sequence>
<evidence type="ECO:0000256" key="5">
    <source>
        <dbReference type="SAM" id="Phobius"/>
    </source>
</evidence>
<feature type="transmembrane region" description="Helical" evidence="5">
    <location>
        <begin position="83"/>
        <end position="105"/>
    </location>
</feature>
<comment type="caution">
    <text evidence="6">The sequence shown here is derived from an EMBL/GenBank/DDBJ whole genome shotgun (WGS) entry which is preliminary data.</text>
</comment>
<evidence type="ECO:0000313" key="6">
    <source>
        <dbReference type="EMBL" id="KAF7640306.1"/>
    </source>
</evidence>
<dbReference type="Gene3D" id="1.20.1740.10">
    <property type="entry name" value="Amino acid/polyamine transporter I"/>
    <property type="match status" value="1"/>
</dbReference>
<proteinExistence type="predicted"/>
<dbReference type="PIRSF" id="PIRSF006060">
    <property type="entry name" value="AA_transporter"/>
    <property type="match status" value="1"/>
</dbReference>
<keyword evidence="4 5" id="KW-0472">Membrane</keyword>
<keyword evidence="3 5" id="KW-1133">Transmembrane helix</keyword>
<dbReference type="AlphaFoldDB" id="A0A8T0A4S2"/>
<evidence type="ECO:0000256" key="2">
    <source>
        <dbReference type="ARBA" id="ARBA00022692"/>
    </source>
</evidence>
<feature type="transmembrane region" description="Helical" evidence="5">
    <location>
        <begin position="259"/>
        <end position="277"/>
    </location>
</feature>
<feature type="transmembrane region" description="Helical" evidence="5">
    <location>
        <begin position="51"/>
        <end position="71"/>
    </location>
</feature>
<accession>A0A8T0A4S2</accession>
<feature type="transmembrane region" description="Helical" evidence="5">
    <location>
        <begin position="297"/>
        <end position="318"/>
    </location>
</feature>
<evidence type="ECO:0000256" key="1">
    <source>
        <dbReference type="ARBA" id="ARBA00004141"/>
    </source>
</evidence>
<dbReference type="EMBL" id="JABEBT010000001">
    <property type="protein sequence ID" value="KAF7640306.1"/>
    <property type="molecule type" value="Genomic_DNA"/>
</dbReference>
<dbReference type="InterPro" id="IPR050598">
    <property type="entry name" value="AminoAcid_Transporter"/>
</dbReference>
<organism evidence="6 7">
    <name type="scientific">Meloidogyne graminicola</name>
    <dbReference type="NCBI Taxonomy" id="189291"/>
    <lineage>
        <taxon>Eukaryota</taxon>
        <taxon>Metazoa</taxon>
        <taxon>Ecdysozoa</taxon>
        <taxon>Nematoda</taxon>
        <taxon>Chromadorea</taxon>
        <taxon>Rhabditida</taxon>
        <taxon>Tylenchina</taxon>
        <taxon>Tylenchomorpha</taxon>
        <taxon>Tylenchoidea</taxon>
        <taxon>Meloidogynidae</taxon>
        <taxon>Meloidogyninae</taxon>
        <taxon>Meloidogyne</taxon>
    </lineage>
</organism>
<evidence type="ECO:0000313" key="7">
    <source>
        <dbReference type="Proteomes" id="UP000605970"/>
    </source>
</evidence>
<reference evidence="6" key="1">
    <citation type="journal article" date="2020" name="Ecol. Evol.">
        <title>Genome structure and content of the rice root-knot nematode (Meloidogyne graminicola).</title>
        <authorList>
            <person name="Phan N.T."/>
            <person name="Danchin E.G.J."/>
            <person name="Klopp C."/>
            <person name="Perfus-Barbeoch L."/>
            <person name="Kozlowski D.K."/>
            <person name="Koutsovoulos G.D."/>
            <person name="Lopez-Roques C."/>
            <person name="Bouchez O."/>
            <person name="Zahm M."/>
            <person name="Besnard G."/>
            <person name="Bellafiore S."/>
        </authorList>
    </citation>
    <scope>NUCLEOTIDE SEQUENCE</scope>
    <source>
        <strain evidence="6">VN-18</strain>
    </source>
</reference>
<feature type="transmembrane region" description="Helical" evidence="5">
    <location>
        <begin position="213"/>
        <end position="238"/>
    </location>
</feature>
<name>A0A8T0A4S2_9BILA</name>
<dbReference type="PANTHER" id="PTHR11785:SF523">
    <property type="entry name" value="AMINO ACID TRANSPORTER PROTEIN 6"/>
    <property type="match status" value="1"/>
</dbReference>
<gene>
    <name evidence="6" type="ORF">Mgra_00000131</name>
</gene>
<comment type="subcellular location">
    <subcellularLocation>
        <location evidence="1">Membrane</location>
        <topology evidence="1">Multi-pass membrane protein</topology>
    </subcellularLocation>
</comment>
<dbReference type="GO" id="GO:0016020">
    <property type="term" value="C:membrane"/>
    <property type="evidence" value="ECO:0007669"/>
    <property type="project" value="UniProtKB-SubCell"/>
</dbReference>
<dbReference type="OrthoDB" id="5829096at2759"/>
<dbReference type="Proteomes" id="UP000605970">
    <property type="component" value="Unassembled WGS sequence"/>
</dbReference>
<evidence type="ECO:0000256" key="4">
    <source>
        <dbReference type="ARBA" id="ARBA00023136"/>
    </source>
</evidence>
<dbReference type="InterPro" id="IPR002293">
    <property type="entry name" value="AA/rel_permease1"/>
</dbReference>
<keyword evidence="2 5" id="KW-0812">Transmembrane</keyword>
<evidence type="ECO:0000256" key="3">
    <source>
        <dbReference type="ARBA" id="ARBA00022989"/>
    </source>
</evidence>
<keyword evidence="7" id="KW-1185">Reference proteome</keyword>
<dbReference type="Pfam" id="PF13520">
    <property type="entry name" value="AA_permease_2"/>
    <property type="match status" value="1"/>
</dbReference>
<feature type="transmembrane region" description="Helical" evidence="5">
    <location>
        <begin position="161"/>
        <end position="185"/>
    </location>
</feature>
<dbReference type="GO" id="GO:0015179">
    <property type="term" value="F:L-amino acid transmembrane transporter activity"/>
    <property type="evidence" value="ECO:0007669"/>
    <property type="project" value="TreeGrafter"/>
</dbReference>